<comment type="caution">
    <text evidence="4">The sequence shown here is derived from an EMBL/GenBank/DDBJ whole genome shotgun (WGS) entry which is preliminary data.</text>
</comment>
<feature type="repeat" description="PPR" evidence="3">
    <location>
        <begin position="370"/>
        <end position="404"/>
    </location>
</feature>
<dbReference type="PANTHER" id="PTHR47926">
    <property type="entry name" value="PENTATRICOPEPTIDE REPEAT-CONTAINING PROTEIN"/>
    <property type="match status" value="1"/>
</dbReference>
<keyword evidence="2" id="KW-0677">Repeat</keyword>
<feature type="repeat" description="PPR" evidence="3">
    <location>
        <begin position="167"/>
        <end position="201"/>
    </location>
</feature>
<dbReference type="InterPro" id="IPR011990">
    <property type="entry name" value="TPR-like_helical_dom_sf"/>
</dbReference>
<dbReference type="PROSITE" id="PS51375">
    <property type="entry name" value="PPR"/>
    <property type="match status" value="4"/>
</dbReference>
<proteinExistence type="inferred from homology"/>
<accession>A0AAV1S681</accession>
<protein>
    <recommendedName>
        <fullName evidence="6">Pentatricopeptide repeat-containing protein</fullName>
    </recommendedName>
</protein>
<organism evidence="4 5">
    <name type="scientific">Dovyalis caffra</name>
    <dbReference type="NCBI Taxonomy" id="77055"/>
    <lineage>
        <taxon>Eukaryota</taxon>
        <taxon>Viridiplantae</taxon>
        <taxon>Streptophyta</taxon>
        <taxon>Embryophyta</taxon>
        <taxon>Tracheophyta</taxon>
        <taxon>Spermatophyta</taxon>
        <taxon>Magnoliopsida</taxon>
        <taxon>eudicotyledons</taxon>
        <taxon>Gunneridae</taxon>
        <taxon>Pentapetalae</taxon>
        <taxon>rosids</taxon>
        <taxon>fabids</taxon>
        <taxon>Malpighiales</taxon>
        <taxon>Salicaceae</taxon>
        <taxon>Flacourtieae</taxon>
        <taxon>Dovyalis</taxon>
    </lineage>
</organism>
<feature type="repeat" description="PPR" evidence="3">
    <location>
        <begin position="38"/>
        <end position="72"/>
    </location>
</feature>
<dbReference type="FunFam" id="1.25.40.10:FF:001103">
    <property type="entry name" value="Glycerol-3-phosphate dehydrogenase [NAD(+)]"/>
    <property type="match status" value="1"/>
</dbReference>
<dbReference type="InterPro" id="IPR046960">
    <property type="entry name" value="PPR_At4g14850-like_plant"/>
</dbReference>
<sequence>MMVPELLGSLIHQCSKTKALRQGLPLHAIAIKTATKSDVIVSNHILNMYAKCGKIREARHLFDEMPERNLVSWSAMISGYEQIGEPILALGLFSKLKLVPNEYIYASVISACASLKGLSQGKQIHGRSLMFGFDSVSFVSNALVTMYMKCGQCSDAFLVSNDALELNVVACNALITGFVENRQPEKGFEVFRTMYRKGFLPDRFTFVGLLGTCNSSDDLRRGEHLHCQTIKLKLDSSAFIGNLIITMYSKLNLLEEVEKVFRLVEEKDLFSWNTFISACSHCNDHEKALGAFKEMLTECSVRPDDFTFASALAACSGLASIGNGKQIHGHLIRTRLYQDVGVGNALVNMYAKCGCIGVAFDIFSKMEHQNLVSWNTMIAGFGNHGLGGKAIELFEKMRTRGVKPDSVTFVGLLTACNHAGWVDEGRLYFNSMEETYGISPEIEHFSCLIDLLGRAGRLNEAEKYMKKFPFGHDPVVLGSLLSACRLHGDVDIGKRLGRQLLKLQPVTTSPYVLLSNLCASDEMWDGVAEAWKLLKGSGLKKEPGHSLIEVKGTFEKFTVVDFSHSRIEEIKDMLKTLSWAVVEVQSQLFNSVELDPKDDSDDVACKCIASFLDDEEAVSQRDRCGLCDKKVNALKLSQRQNLNSLQLRKEGRTRGHPGELMLVEMLKVSENDRRTAENVDSVIESFQVNKD</sequence>
<evidence type="ECO:0000256" key="3">
    <source>
        <dbReference type="PROSITE-ProRule" id="PRU00708"/>
    </source>
</evidence>
<dbReference type="Proteomes" id="UP001314170">
    <property type="component" value="Unassembled WGS sequence"/>
</dbReference>
<keyword evidence="5" id="KW-1185">Reference proteome</keyword>
<dbReference type="Pfam" id="PF20431">
    <property type="entry name" value="E_motif"/>
    <property type="match status" value="1"/>
</dbReference>
<dbReference type="NCBIfam" id="TIGR00756">
    <property type="entry name" value="PPR"/>
    <property type="match status" value="4"/>
</dbReference>
<evidence type="ECO:0000313" key="5">
    <source>
        <dbReference type="Proteomes" id="UP001314170"/>
    </source>
</evidence>
<reference evidence="4 5" key="1">
    <citation type="submission" date="2024-01" db="EMBL/GenBank/DDBJ databases">
        <authorList>
            <person name="Waweru B."/>
        </authorList>
    </citation>
    <scope>NUCLEOTIDE SEQUENCE [LARGE SCALE GENOMIC DNA]</scope>
</reference>
<dbReference type="InterPro" id="IPR002885">
    <property type="entry name" value="PPR_rpt"/>
</dbReference>
<evidence type="ECO:0000256" key="2">
    <source>
        <dbReference type="ARBA" id="ARBA00022737"/>
    </source>
</evidence>
<dbReference type="FunFam" id="1.25.40.10:FF:000351">
    <property type="entry name" value="Pentatricopeptide repeat-containing protein"/>
    <property type="match status" value="1"/>
</dbReference>
<feature type="repeat" description="PPR" evidence="3">
    <location>
        <begin position="268"/>
        <end position="303"/>
    </location>
</feature>
<evidence type="ECO:0000256" key="1">
    <source>
        <dbReference type="ARBA" id="ARBA00006643"/>
    </source>
</evidence>
<dbReference type="InterPro" id="IPR046848">
    <property type="entry name" value="E_motif"/>
</dbReference>
<dbReference type="FunFam" id="1.25.40.10:FF:000196">
    <property type="entry name" value="Pentatricopeptide repeat-containing protein At4g14850"/>
    <property type="match status" value="1"/>
</dbReference>
<comment type="similarity">
    <text evidence="1">Belongs to the PPR family. PCMP-H subfamily.</text>
</comment>
<dbReference type="PANTHER" id="PTHR47926:SF452">
    <property type="entry name" value="PENTATRICOPEPTIDE REPEAT-CONTAINING PROTEIN"/>
    <property type="match status" value="1"/>
</dbReference>
<dbReference type="GO" id="GO:0003729">
    <property type="term" value="F:mRNA binding"/>
    <property type="evidence" value="ECO:0007669"/>
    <property type="project" value="UniProtKB-ARBA"/>
</dbReference>
<name>A0AAV1S681_9ROSI</name>
<dbReference type="Pfam" id="PF01535">
    <property type="entry name" value="PPR"/>
    <property type="match status" value="6"/>
</dbReference>
<evidence type="ECO:0008006" key="6">
    <source>
        <dbReference type="Google" id="ProtNLM"/>
    </source>
</evidence>
<gene>
    <name evidence="4" type="ORF">DCAF_LOCUS18402</name>
</gene>
<dbReference type="FunFam" id="1.25.40.10:FF:000690">
    <property type="entry name" value="Pentatricopeptide repeat-containing protein"/>
    <property type="match status" value="1"/>
</dbReference>
<evidence type="ECO:0000313" key="4">
    <source>
        <dbReference type="EMBL" id="CAK7345743.1"/>
    </source>
</evidence>
<dbReference type="EMBL" id="CAWUPB010001168">
    <property type="protein sequence ID" value="CAK7345743.1"/>
    <property type="molecule type" value="Genomic_DNA"/>
</dbReference>
<dbReference type="Pfam" id="PF13041">
    <property type="entry name" value="PPR_2"/>
    <property type="match status" value="2"/>
</dbReference>
<dbReference type="Gene3D" id="1.25.40.10">
    <property type="entry name" value="Tetratricopeptide repeat domain"/>
    <property type="match status" value="4"/>
</dbReference>
<dbReference type="GO" id="GO:0009451">
    <property type="term" value="P:RNA modification"/>
    <property type="evidence" value="ECO:0007669"/>
    <property type="project" value="InterPro"/>
</dbReference>
<dbReference type="AlphaFoldDB" id="A0AAV1S681"/>